<dbReference type="RefSeq" id="WP_142583208.1">
    <property type="nucleotide sequence ID" value="NZ_CABFPH010000029.1"/>
</dbReference>
<gene>
    <name evidence="1" type="ORF">MET9862_02423</name>
</gene>
<keyword evidence="2" id="KW-1185">Reference proteome</keyword>
<protein>
    <submittedName>
        <fullName evidence="1">Uncharacterized protein</fullName>
    </submittedName>
</protein>
<dbReference type="OrthoDB" id="10008817at2"/>
<dbReference type="AlphaFoldDB" id="A0A509EED5"/>
<dbReference type="EMBL" id="CABFPH010000029">
    <property type="protein sequence ID" value="VUD71835.1"/>
    <property type="molecule type" value="Genomic_DNA"/>
</dbReference>
<reference evidence="1 2" key="1">
    <citation type="submission" date="2019-06" db="EMBL/GenBank/DDBJ databases">
        <authorList>
            <person name="Rodrigo-Torres L."/>
            <person name="Arahal R. D."/>
            <person name="Lucena T."/>
        </authorList>
    </citation>
    <scope>NUCLEOTIDE SEQUENCE [LARGE SCALE GENOMIC DNA]</scope>
    <source>
        <strain evidence="1 2">SB0023/3</strain>
    </source>
</reference>
<name>A0A509EED5_9HYPH</name>
<accession>A0A509EED5</accession>
<sequence length="78" mass="7986">MIGFASSKLGMTKERVAFWLAAGCGLVLSEGVWRLEGPTRLAGPGPAPAPVPEKVAREAIAGGARVVLPADDLFGRAA</sequence>
<proteinExistence type="predicted"/>
<evidence type="ECO:0000313" key="2">
    <source>
        <dbReference type="Proteomes" id="UP000410984"/>
    </source>
</evidence>
<organism evidence="1 2">
    <name type="scientific">Methylobacterium symbioticum</name>
    <dbReference type="NCBI Taxonomy" id="2584084"/>
    <lineage>
        <taxon>Bacteria</taxon>
        <taxon>Pseudomonadati</taxon>
        <taxon>Pseudomonadota</taxon>
        <taxon>Alphaproteobacteria</taxon>
        <taxon>Hyphomicrobiales</taxon>
        <taxon>Methylobacteriaceae</taxon>
        <taxon>Methylobacterium</taxon>
    </lineage>
</organism>
<dbReference type="Proteomes" id="UP000410984">
    <property type="component" value="Unassembled WGS sequence"/>
</dbReference>
<evidence type="ECO:0000313" key="1">
    <source>
        <dbReference type="EMBL" id="VUD71835.1"/>
    </source>
</evidence>